<evidence type="ECO:0000313" key="4">
    <source>
        <dbReference type="Proteomes" id="UP001518989"/>
    </source>
</evidence>
<reference evidence="3 4" key="1">
    <citation type="submission" date="2020-09" db="EMBL/GenBank/DDBJ databases">
        <title>Roseomonas.</title>
        <authorList>
            <person name="Zhu W."/>
        </authorList>
    </citation>
    <scope>NUCLEOTIDE SEQUENCE [LARGE SCALE GENOMIC DNA]</scope>
    <source>
        <strain evidence="3 4">573</strain>
    </source>
</reference>
<keyword evidence="2" id="KW-0812">Transmembrane</keyword>
<gene>
    <name evidence="3" type="ORF">IAI61_13585</name>
</gene>
<proteinExistence type="predicted"/>
<keyword evidence="2" id="KW-1133">Transmembrane helix</keyword>
<accession>A0ABS3KRH7</accession>
<sequence>MTVVPERRAPWHAATRRVGFALACVTVTLFTALPAMEAEARPRSSSGGYSRPSSGGYSRTPSIRPSAPPVRTPSSGGYARPGFPSSGATYGRSPSVATGSDRAFNREASGDALRRVRERDAALRRQAETPSAGGGFGAPAQSGGGWGGSWGGNWNTGRIGGRSAGGPDWYRQRGWNPPGSVLNGARGFGVWDAAFLWFMLSTLNRPGHGDFFHNHANDPGFGAWRAQVQDTARSDPAVQQQLDQLDRELASRADQPRDPNYLPPDVPPDIAVADRAEASQAPAAGGASAGMVGGVVVVGGGLLGLLAWRRMRRNTARTGSMHTGTGGTLASAGAMLRHKASGEGYAPERFRVGMSVTLDPTPFLLLGGAGKATLAAGAERVSVAALGRVADGAGGSAARLVRLYLPGDAMLQVHPGAGEGDGASSVPAECRYFSRLDEVNPADEAEWDAWLHPAEGMIGWPEFQTRDGKTYARVWSPGSGKVPPRVMLEQLDEGGTVRELRHEAMLYAAPTGAADPAPATEYVLVQTTEDGSRAWVEVWAGIDLNPASLGLNG</sequence>
<keyword evidence="2" id="KW-0472">Membrane</keyword>
<feature type="compositionally biased region" description="Basic and acidic residues" evidence="1">
    <location>
        <begin position="103"/>
        <end position="127"/>
    </location>
</feature>
<evidence type="ECO:0000313" key="3">
    <source>
        <dbReference type="EMBL" id="MBO1080066.1"/>
    </source>
</evidence>
<feature type="compositionally biased region" description="Low complexity" evidence="1">
    <location>
        <begin position="43"/>
        <end position="59"/>
    </location>
</feature>
<feature type="transmembrane region" description="Helical" evidence="2">
    <location>
        <begin position="289"/>
        <end position="308"/>
    </location>
</feature>
<protein>
    <submittedName>
        <fullName evidence="3">DUF2491 family protein</fullName>
    </submittedName>
</protein>
<name>A0ABS3KRH7_9PROT</name>
<dbReference type="InterPro" id="IPR019621">
    <property type="entry name" value="DUF2491"/>
</dbReference>
<dbReference type="Pfam" id="PF10679">
    <property type="entry name" value="DUF2491"/>
    <property type="match status" value="1"/>
</dbReference>
<dbReference type="Proteomes" id="UP001518989">
    <property type="component" value="Unassembled WGS sequence"/>
</dbReference>
<comment type="caution">
    <text evidence="3">The sequence shown here is derived from an EMBL/GenBank/DDBJ whole genome shotgun (WGS) entry which is preliminary data.</text>
</comment>
<evidence type="ECO:0000256" key="1">
    <source>
        <dbReference type="SAM" id="MobiDB-lite"/>
    </source>
</evidence>
<dbReference type="RefSeq" id="WP_207417880.1">
    <property type="nucleotide sequence ID" value="NZ_CP061177.1"/>
</dbReference>
<evidence type="ECO:0000256" key="2">
    <source>
        <dbReference type="SAM" id="Phobius"/>
    </source>
</evidence>
<organism evidence="3 4">
    <name type="scientific">Roseomonas haemaphysalidis</name>
    <dbReference type="NCBI Taxonomy" id="2768162"/>
    <lineage>
        <taxon>Bacteria</taxon>
        <taxon>Pseudomonadati</taxon>
        <taxon>Pseudomonadota</taxon>
        <taxon>Alphaproteobacteria</taxon>
        <taxon>Acetobacterales</taxon>
        <taxon>Roseomonadaceae</taxon>
        <taxon>Roseomonas</taxon>
    </lineage>
</organism>
<feature type="compositionally biased region" description="Gly residues" evidence="1">
    <location>
        <begin position="132"/>
        <end position="151"/>
    </location>
</feature>
<dbReference type="EMBL" id="JACTNG010000007">
    <property type="protein sequence ID" value="MBO1080066.1"/>
    <property type="molecule type" value="Genomic_DNA"/>
</dbReference>
<keyword evidence="4" id="KW-1185">Reference proteome</keyword>
<feature type="region of interest" description="Disordered" evidence="1">
    <location>
        <begin position="38"/>
        <end position="160"/>
    </location>
</feature>